<dbReference type="EMBL" id="M94085">
    <property type="protein sequence ID" value="AAA26255.1"/>
    <property type="molecule type" value="Genomic_DNA"/>
</dbReference>
<dbReference type="AlphaFoldDB" id="Q52921"/>
<name>Q52921_RHIML</name>
<protein>
    <submittedName>
        <fullName evidence="2">Not homologous to known sequences as of 2/92; ORF1; putative</fullName>
    </submittedName>
</protein>
<organism evidence="2">
    <name type="scientific">Rhizobium meliloti</name>
    <name type="common">Ensifer meliloti</name>
    <name type="synonym">Sinorhizobium meliloti</name>
    <dbReference type="NCBI Taxonomy" id="382"/>
    <lineage>
        <taxon>Bacteria</taxon>
        <taxon>Pseudomonadati</taxon>
        <taxon>Pseudomonadota</taxon>
        <taxon>Alphaproteobacteria</taxon>
        <taxon>Hyphomicrobiales</taxon>
        <taxon>Rhizobiaceae</taxon>
        <taxon>Sinorhizobium/Ensifer group</taxon>
        <taxon>Sinorhizobium</taxon>
    </lineage>
</organism>
<dbReference type="PIR" id="S27657">
    <property type="entry name" value="S27657"/>
</dbReference>
<sequence>MGRPRYRFGRRGAHAQDRCCRKGRCAAPRPLVRSARSHAAAWRPRDRGDGGRNSRRADAEGARHHRRLRRDRGRGDPQGRQPGGARPLPDRPCFKRARSHAGDRETRQDTAPGSRHAAWRRHGCGSCSRHRQGGGCLPQRHGDLCAGRRKQQGVGHAPALAVDWPSCVLCSCRAAIDAGRLLAYPGSAGSSVRAASQCGIGAAFDSPQ</sequence>
<accession>Q52921</accession>
<reference evidence="2" key="1">
    <citation type="journal article" date="1992" name="Mol. Plant Microbe Interact.">
        <title>Identification of the diacylglycerol kinase structural gene of Rhizobium meliloti 1021.</title>
        <authorList>
            <person name="Miller K.J."/>
            <person name="McKinstry M.W."/>
            <person name="Hunt W.P."/>
            <person name="Nixon B.T."/>
        </authorList>
    </citation>
    <scope>NUCLEOTIDE SEQUENCE</scope>
    <source>
        <strain evidence="2">1021</strain>
    </source>
</reference>
<feature type="compositionally biased region" description="Low complexity" evidence="1">
    <location>
        <begin position="78"/>
        <end position="87"/>
    </location>
</feature>
<evidence type="ECO:0000256" key="1">
    <source>
        <dbReference type="SAM" id="MobiDB-lite"/>
    </source>
</evidence>
<feature type="compositionally biased region" description="Basic residues" evidence="1">
    <location>
        <begin position="63"/>
        <end position="72"/>
    </location>
</feature>
<feature type="compositionally biased region" description="Basic residues" evidence="1">
    <location>
        <begin position="117"/>
        <end position="132"/>
    </location>
</feature>
<feature type="compositionally biased region" description="Basic and acidic residues" evidence="1">
    <location>
        <begin position="43"/>
        <end position="62"/>
    </location>
</feature>
<feature type="region of interest" description="Disordered" evidence="1">
    <location>
        <begin position="26"/>
        <end position="132"/>
    </location>
</feature>
<proteinExistence type="predicted"/>
<evidence type="ECO:0000313" key="2">
    <source>
        <dbReference type="EMBL" id="AAA26255.1"/>
    </source>
</evidence>